<sequence length="382" mass="41047">MPVASARGHQTHQSDSQSHRPPPPQTTGASSFGCHACGTPIPDPLPRVRCLVCPPPFLDLCANCALGERFPAGGSHERIHAVEVLRVSGGSVKGSGVLHFNGNAKKPFMRSASELAEEALGRGGNSTKTRTASGGPPPAATSPGTNPPRPSPPPPPPPPPPPTQHPPPPPPPRPTAPPPPPRNPGPSSSSTSSLSAWGPFFAKDLSHTPVYVDLILAIFAHLDTARTDYLAPEAYSRLRDDMGYEWHANVWKRHLGLPGTARAVEAPADAALKHTYEIFGIEHVVQHRPRPIHLYSNPMPLLTRRGLGELIALDLLTAPDSTYPKLRRVLDKYRLRPFAQWGVVPRSVVPLEPNELAVERAKEAWSRGSTVLVGADVVHLLF</sequence>
<dbReference type="AlphaFoldDB" id="A0AAD2HXE0"/>
<keyword evidence="3" id="KW-0862">Zinc</keyword>
<feature type="compositionally biased region" description="Pro residues" evidence="4">
    <location>
        <begin position="135"/>
        <end position="184"/>
    </location>
</feature>
<protein>
    <recommendedName>
        <fullName evidence="5">DUF7514 domain-containing protein</fullName>
    </recommendedName>
</protein>
<evidence type="ECO:0000313" key="6">
    <source>
        <dbReference type="EMBL" id="CAK5282980.1"/>
    </source>
</evidence>
<feature type="region of interest" description="Disordered" evidence="4">
    <location>
        <begin position="1"/>
        <end position="30"/>
    </location>
</feature>
<evidence type="ECO:0000259" key="5">
    <source>
        <dbReference type="Pfam" id="PF24355"/>
    </source>
</evidence>
<dbReference type="Pfam" id="PF24355">
    <property type="entry name" value="DUF7514"/>
    <property type="match status" value="1"/>
</dbReference>
<evidence type="ECO:0000256" key="1">
    <source>
        <dbReference type="ARBA" id="ARBA00022723"/>
    </source>
</evidence>
<evidence type="ECO:0000256" key="4">
    <source>
        <dbReference type="SAM" id="MobiDB-lite"/>
    </source>
</evidence>
<organism evidence="6 7">
    <name type="scientific">Mycena citricolor</name>
    <dbReference type="NCBI Taxonomy" id="2018698"/>
    <lineage>
        <taxon>Eukaryota</taxon>
        <taxon>Fungi</taxon>
        <taxon>Dikarya</taxon>
        <taxon>Basidiomycota</taxon>
        <taxon>Agaricomycotina</taxon>
        <taxon>Agaricomycetes</taxon>
        <taxon>Agaricomycetidae</taxon>
        <taxon>Agaricales</taxon>
        <taxon>Marasmiineae</taxon>
        <taxon>Mycenaceae</taxon>
        <taxon>Mycena</taxon>
    </lineage>
</organism>
<accession>A0AAD2HXE0</accession>
<feature type="region of interest" description="Disordered" evidence="4">
    <location>
        <begin position="117"/>
        <end position="194"/>
    </location>
</feature>
<keyword evidence="2" id="KW-0863">Zinc-finger</keyword>
<dbReference type="Proteomes" id="UP001295794">
    <property type="component" value="Unassembled WGS sequence"/>
</dbReference>
<name>A0AAD2HXE0_9AGAR</name>
<reference evidence="6" key="1">
    <citation type="submission" date="2023-11" db="EMBL/GenBank/DDBJ databases">
        <authorList>
            <person name="De Vega J J."/>
            <person name="De Vega J J."/>
        </authorList>
    </citation>
    <scope>NUCLEOTIDE SEQUENCE</scope>
</reference>
<evidence type="ECO:0000256" key="2">
    <source>
        <dbReference type="ARBA" id="ARBA00022771"/>
    </source>
</evidence>
<evidence type="ECO:0000256" key="3">
    <source>
        <dbReference type="ARBA" id="ARBA00022833"/>
    </source>
</evidence>
<comment type="caution">
    <text evidence="6">The sequence shown here is derived from an EMBL/GenBank/DDBJ whole genome shotgun (WGS) entry which is preliminary data.</text>
</comment>
<keyword evidence="7" id="KW-1185">Reference proteome</keyword>
<dbReference type="Gene3D" id="3.30.60.90">
    <property type="match status" value="1"/>
</dbReference>
<dbReference type="PROSITE" id="PS51257">
    <property type="entry name" value="PROKAR_LIPOPROTEIN"/>
    <property type="match status" value="1"/>
</dbReference>
<dbReference type="EMBL" id="CAVNYO010000465">
    <property type="protein sequence ID" value="CAK5282980.1"/>
    <property type="molecule type" value="Genomic_DNA"/>
</dbReference>
<feature type="domain" description="DUF7514" evidence="5">
    <location>
        <begin position="198"/>
        <end position="363"/>
    </location>
</feature>
<dbReference type="PRINTS" id="PR01217">
    <property type="entry name" value="PRICHEXTENSN"/>
</dbReference>
<evidence type="ECO:0000313" key="7">
    <source>
        <dbReference type="Proteomes" id="UP001295794"/>
    </source>
</evidence>
<dbReference type="InterPro" id="IPR043145">
    <property type="entry name" value="Znf_ZZ_sf"/>
</dbReference>
<gene>
    <name evidence="6" type="ORF">MYCIT1_LOCUS35176</name>
</gene>
<proteinExistence type="predicted"/>
<dbReference type="InterPro" id="IPR055936">
    <property type="entry name" value="DUF7514"/>
</dbReference>
<dbReference type="GO" id="GO:0008270">
    <property type="term" value="F:zinc ion binding"/>
    <property type="evidence" value="ECO:0007669"/>
    <property type="project" value="UniProtKB-KW"/>
</dbReference>
<keyword evidence="1" id="KW-0479">Metal-binding</keyword>